<keyword evidence="2" id="KW-0805">Transcription regulation</keyword>
<evidence type="ECO:0000256" key="4">
    <source>
        <dbReference type="ARBA" id="ARBA00023163"/>
    </source>
</evidence>
<dbReference type="AlphaFoldDB" id="A0A1G2BUR6"/>
<dbReference type="InterPro" id="IPR036390">
    <property type="entry name" value="WH_DNA-bd_sf"/>
</dbReference>
<dbReference type="InterPro" id="IPR005650">
    <property type="entry name" value="BlaI_family"/>
</dbReference>
<evidence type="ECO:0000256" key="2">
    <source>
        <dbReference type="ARBA" id="ARBA00023015"/>
    </source>
</evidence>
<organism evidence="5 6">
    <name type="scientific">Candidatus Komeilibacteria bacterium RIFCSPLOWO2_01_FULL_53_11</name>
    <dbReference type="NCBI Taxonomy" id="1798552"/>
    <lineage>
        <taxon>Bacteria</taxon>
        <taxon>Candidatus Komeiliibacteriota</taxon>
    </lineage>
</organism>
<proteinExistence type="inferred from homology"/>
<gene>
    <name evidence="5" type="ORF">A3B31_01840</name>
</gene>
<reference evidence="5 6" key="1">
    <citation type="journal article" date="2016" name="Nat. Commun.">
        <title>Thousands of microbial genomes shed light on interconnected biogeochemical processes in an aquifer system.</title>
        <authorList>
            <person name="Anantharaman K."/>
            <person name="Brown C.T."/>
            <person name="Hug L.A."/>
            <person name="Sharon I."/>
            <person name="Castelle C.J."/>
            <person name="Probst A.J."/>
            <person name="Thomas B.C."/>
            <person name="Singh A."/>
            <person name="Wilkins M.J."/>
            <person name="Karaoz U."/>
            <person name="Brodie E.L."/>
            <person name="Williams K.H."/>
            <person name="Hubbard S.S."/>
            <person name="Banfield J.F."/>
        </authorList>
    </citation>
    <scope>NUCLEOTIDE SEQUENCE [LARGE SCALE GENOMIC DNA]</scope>
</reference>
<dbReference type="InterPro" id="IPR036388">
    <property type="entry name" value="WH-like_DNA-bd_sf"/>
</dbReference>
<dbReference type="EMBL" id="MHKN01000008">
    <property type="protein sequence ID" value="OGY92852.1"/>
    <property type="molecule type" value="Genomic_DNA"/>
</dbReference>
<dbReference type="SUPFAM" id="SSF46785">
    <property type="entry name" value="Winged helix' DNA-binding domain"/>
    <property type="match status" value="1"/>
</dbReference>
<evidence type="ECO:0000313" key="5">
    <source>
        <dbReference type="EMBL" id="OGY92852.1"/>
    </source>
</evidence>
<protein>
    <recommendedName>
        <fullName evidence="7">CopY family transcriptional regulator</fullName>
    </recommendedName>
</protein>
<comment type="similarity">
    <text evidence="1">Belongs to the BlaI transcriptional regulatory family.</text>
</comment>
<evidence type="ECO:0008006" key="7">
    <source>
        <dbReference type="Google" id="ProtNLM"/>
    </source>
</evidence>
<keyword evidence="3" id="KW-0238">DNA-binding</keyword>
<evidence type="ECO:0000256" key="3">
    <source>
        <dbReference type="ARBA" id="ARBA00023125"/>
    </source>
</evidence>
<dbReference type="Proteomes" id="UP000177349">
    <property type="component" value="Unassembled WGS sequence"/>
</dbReference>
<dbReference type="Gene3D" id="1.10.10.10">
    <property type="entry name" value="Winged helix-like DNA-binding domain superfamily/Winged helix DNA-binding domain"/>
    <property type="match status" value="1"/>
</dbReference>
<keyword evidence="4" id="KW-0804">Transcription</keyword>
<sequence length="138" mass="15802">MRFFKTKRVEIQRQGLEKILGTLETDLLEYLWDKGESTARCVCDHLNRSRSISFNAVNTVLNRLVDKGILKRKHGDQQYLFGASYSKAELTKIVSQDIFSSLLRDKKLFSIAGFTEALNELSADERKTLLDAIQSKTQ</sequence>
<dbReference type="Pfam" id="PF03965">
    <property type="entry name" value="Penicillinase_R"/>
    <property type="match status" value="1"/>
</dbReference>
<evidence type="ECO:0000256" key="1">
    <source>
        <dbReference type="ARBA" id="ARBA00011046"/>
    </source>
</evidence>
<evidence type="ECO:0000313" key="6">
    <source>
        <dbReference type="Proteomes" id="UP000177349"/>
    </source>
</evidence>
<dbReference type="GO" id="GO:0003677">
    <property type="term" value="F:DNA binding"/>
    <property type="evidence" value="ECO:0007669"/>
    <property type="project" value="UniProtKB-KW"/>
</dbReference>
<name>A0A1G2BUR6_9BACT</name>
<accession>A0A1G2BUR6</accession>
<comment type="caution">
    <text evidence="5">The sequence shown here is derived from an EMBL/GenBank/DDBJ whole genome shotgun (WGS) entry which is preliminary data.</text>
</comment>
<dbReference type="GO" id="GO:0045892">
    <property type="term" value="P:negative regulation of DNA-templated transcription"/>
    <property type="evidence" value="ECO:0007669"/>
    <property type="project" value="InterPro"/>
</dbReference>